<dbReference type="EMBL" id="UINC01011886">
    <property type="protein sequence ID" value="SVA52188.1"/>
    <property type="molecule type" value="Genomic_DNA"/>
</dbReference>
<dbReference type="InterPro" id="IPR025990">
    <property type="entry name" value="zinc_ribbon_bacterial"/>
</dbReference>
<organism evidence="1">
    <name type="scientific">marine metagenome</name>
    <dbReference type="NCBI Taxonomy" id="408172"/>
    <lineage>
        <taxon>unclassified sequences</taxon>
        <taxon>metagenomes</taxon>
        <taxon>ecological metagenomes</taxon>
    </lineage>
</organism>
<accession>A0A381WJ75</accession>
<evidence type="ECO:0000313" key="1">
    <source>
        <dbReference type="EMBL" id="SVA52188.1"/>
    </source>
</evidence>
<proteinExistence type="predicted"/>
<protein>
    <recommendedName>
        <fullName evidence="2">CPXCG motif-containing cysteine-rich protein</fullName>
    </recommendedName>
</protein>
<dbReference type="InterPro" id="IPR017143">
    <property type="entry name" value="UCP037225"/>
</dbReference>
<reference evidence="1" key="1">
    <citation type="submission" date="2018-05" db="EMBL/GenBank/DDBJ databases">
        <authorList>
            <person name="Lanie J.A."/>
            <person name="Ng W.-L."/>
            <person name="Kazmierczak K.M."/>
            <person name="Andrzejewski T.M."/>
            <person name="Davidsen T.M."/>
            <person name="Wayne K.J."/>
            <person name="Tettelin H."/>
            <person name="Glass J.I."/>
            <person name="Rusch D."/>
            <person name="Podicherti R."/>
            <person name="Tsui H.-C.T."/>
            <person name="Winkler M.E."/>
        </authorList>
    </citation>
    <scope>NUCLEOTIDE SEQUENCE</scope>
</reference>
<dbReference type="PIRSF" id="PIRSF037225">
    <property type="entry name" value="UCP037225"/>
    <property type="match status" value="1"/>
</dbReference>
<dbReference type="Pfam" id="PF14255">
    <property type="entry name" value="Zn_ribbon_21"/>
    <property type="match status" value="1"/>
</dbReference>
<sequence>MMLETHKAQCPYCGEIIQVLVDTSSGTARYWEDCQVCCRPMAVALVVDSDGEVVELVVQREDD</sequence>
<evidence type="ECO:0008006" key="2">
    <source>
        <dbReference type="Google" id="ProtNLM"/>
    </source>
</evidence>
<dbReference type="AlphaFoldDB" id="A0A381WJ75"/>
<gene>
    <name evidence="1" type="ORF">METZ01_LOCUS105042</name>
</gene>
<name>A0A381WJ75_9ZZZZ</name>